<evidence type="ECO:0000256" key="3">
    <source>
        <dbReference type="ARBA" id="ARBA00022679"/>
    </source>
</evidence>
<dbReference type="EC" id="2.7.11.24" evidence="1 8"/>
<sequence length="560" mass="63123">MSLENYHIVSLEGGNENFIIDKRYSILRKVGSGSYGSVCSAINTESKEVVAIKKCFRIFDRKLITKRCLREVKLLQHFNGHPHIVALRDMDIVDYNHFNEIYLVLECCDTTMSDIIHSNVALEPVHYRWFMYQIFSALHYIHSANVLHRDLKPSNILVNQNCTLRICDFGMARGFVNPTSLDHPSMTHYVVTRWYRAPEIMISNSSYDKAIDMWSAGCIFAELLRRRVLFKGNDYVDQLKKIIGILGLPEDTSFWDETISESVIEYIRNLRNADGAPPPSECIDFNTLFPNCPKDGIDLMVLLLQLDPKKRLQAESALSHPYVSEMRDPAEEMACPVLFDFNSFEHIVDQEILRTCIVDEVVAFKSRWNELETADPGFQMDGDAGSWSDSGMTNNNINDNKDGSSTSSWSNGYSDSLMATDGSSGVRSGSNRTTLSATTSSISSSSSVRVSSTSTLSKRRYTGSSISTPISASATEAHLHALAAVQEGRDVPLIIQQENGLSSSSIMESEYMVGEPEDMNEDDIQAMYSDESLQLDYHRRLLDPDDIDTQAIERHLSRNW</sequence>
<dbReference type="PROSITE" id="PS01351">
    <property type="entry name" value="MAPK"/>
    <property type="match status" value="1"/>
</dbReference>
<evidence type="ECO:0000256" key="8">
    <source>
        <dbReference type="RuleBase" id="RU361165"/>
    </source>
</evidence>
<dbReference type="PANTHER" id="PTHR24055">
    <property type="entry name" value="MITOGEN-ACTIVATED PROTEIN KINASE"/>
    <property type="match status" value="1"/>
</dbReference>
<feature type="binding site" evidence="7">
    <location>
        <position position="54"/>
    </location>
    <ligand>
        <name>ATP</name>
        <dbReference type="ChEBI" id="CHEBI:30616"/>
    </ligand>
</feature>
<dbReference type="FunFam" id="3.30.200.20:FF:000046">
    <property type="entry name" value="Mitogen-activated protein kinase"/>
    <property type="match status" value="1"/>
</dbReference>
<dbReference type="InterPro" id="IPR008271">
    <property type="entry name" value="Ser/Thr_kinase_AS"/>
</dbReference>
<proteinExistence type="inferred from homology"/>
<dbReference type="STRING" id="90262.A0A1X2IZB6"/>
<organism evidence="11 12">
    <name type="scientific">Absidia repens</name>
    <dbReference type="NCBI Taxonomy" id="90262"/>
    <lineage>
        <taxon>Eukaryota</taxon>
        <taxon>Fungi</taxon>
        <taxon>Fungi incertae sedis</taxon>
        <taxon>Mucoromycota</taxon>
        <taxon>Mucoromycotina</taxon>
        <taxon>Mucoromycetes</taxon>
        <taxon>Mucorales</taxon>
        <taxon>Cunninghamellaceae</taxon>
        <taxon>Absidia</taxon>
    </lineage>
</organism>
<dbReference type="OrthoDB" id="192887at2759"/>
<dbReference type="FunFam" id="1.10.510.10:FF:000040">
    <property type="entry name" value="Mitogen-activated protein kinase"/>
    <property type="match status" value="1"/>
</dbReference>
<evidence type="ECO:0000256" key="6">
    <source>
        <dbReference type="ARBA" id="ARBA00022840"/>
    </source>
</evidence>
<dbReference type="InterPro" id="IPR050117">
    <property type="entry name" value="MAPK"/>
</dbReference>
<dbReference type="Gene3D" id="1.10.510.10">
    <property type="entry name" value="Transferase(Phosphotransferase) domain 1"/>
    <property type="match status" value="1"/>
</dbReference>
<keyword evidence="5 8" id="KW-0418">Kinase</keyword>
<dbReference type="GO" id="GO:0004707">
    <property type="term" value="F:MAP kinase activity"/>
    <property type="evidence" value="ECO:0007669"/>
    <property type="project" value="UniProtKB-EC"/>
</dbReference>
<feature type="compositionally biased region" description="Low complexity" evidence="9">
    <location>
        <begin position="404"/>
        <end position="416"/>
    </location>
</feature>
<evidence type="ECO:0000259" key="10">
    <source>
        <dbReference type="PROSITE" id="PS50011"/>
    </source>
</evidence>
<feature type="compositionally biased region" description="Polar residues" evidence="9">
    <location>
        <begin position="387"/>
        <end position="398"/>
    </location>
</feature>
<comment type="catalytic activity">
    <reaction evidence="8">
        <text>L-threonyl-[protein] + ATP = O-phospho-L-threonyl-[protein] + ADP + H(+)</text>
        <dbReference type="Rhea" id="RHEA:46608"/>
        <dbReference type="Rhea" id="RHEA-COMP:11060"/>
        <dbReference type="Rhea" id="RHEA-COMP:11605"/>
        <dbReference type="ChEBI" id="CHEBI:15378"/>
        <dbReference type="ChEBI" id="CHEBI:30013"/>
        <dbReference type="ChEBI" id="CHEBI:30616"/>
        <dbReference type="ChEBI" id="CHEBI:61977"/>
        <dbReference type="ChEBI" id="CHEBI:456216"/>
        <dbReference type="EC" id="2.7.11.24"/>
    </reaction>
</comment>
<evidence type="ECO:0000313" key="11">
    <source>
        <dbReference type="EMBL" id="ORZ24647.1"/>
    </source>
</evidence>
<dbReference type="PROSITE" id="PS50011">
    <property type="entry name" value="PROTEIN_KINASE_DOM"/>
    <property type="match status" value="1"/>
</dbReference>
<evidence type="ECO:0000256" key="2">
    <source>
        <dbReference type="ARBA" id="ARBA00022527"/>
    </source>
</evidence>
<keyword evidence="6 7" id="KW-0067">ATP-binding</keyword>
<reference evidence="11 12" key="1">
    <citation type="submission" date="2016-07" db="EMBL/GenBank/DDBJ databases">
        <title>Pervasive Adenine N6-methylation of Active Genes in Fungi.</title>
        <authorList>
            <consortium name="DOE Joint Genome Institute"/>
            <person name="Mondo S.J."/>
            <person name="Dannebaum R.O."/>
            <person name="Kuo R.C."/>
            <person name="Labutti K."/>
            <person name="Haridas S."/>
            <person name="Kuo A."/>
            <person name="Salamov A."/>
            <person name="Ahrendt S.R."/>
            <person name="Lipzen A."/>
            <person name="Sullivan W."/>
            <person name="Andreopoulos W.B."/>
            <person name="Clum A."/>
            <person name="Lindquist E."/>
            <person name="Daum C."/>
            <person name="Ramamoorthy G.K."/>
            <person name="Gryganskyi A."/>
            <person name="Culley D."/>
            <person name="Magnuson J.K."/>
            <person name="James T.Y."/>
            <person name="O'Malley M.A."/>
            <person name="Stajich J.E."/>
            <person name="Spatafora J.W."/>
            <person name="Visel A."/>
            <person name="Grigoriev I.V."/>
        </authorList>
    </citation>
    <scope>NUCLEOTIDE SEQUENCE [LARGE SCALE GENOMIC DNA]</scope>
    <source>
        <strain evidence="11 12">NRRL 1336</strain>
    </source>
</reference>
<comment type="similarity">
    <text evidence="8">Belongs to the protein kinase superfamily. Ser/Thr protein kinase family. MAP kinase subfamily.</text>
</comment>
<evidence type="ECO:0000256" key="1">
    <source>
        <dbReference type="ARBA" id="ARBA00012411"/>
    </source>
</evidence>
<dbReference type="PROSITE" id="PS00108">
    <property type="entry name" value="PROTEIN_KINASE_ST"/>
    <property type="match status" value="1"/>
</dbReference>
<feature type="compositionally biased region" description="Low complexity" evidence="9">
    <location>
        <begin position="432"/>
        <end position="449"/>
    </location>
</feature>
<dbReference type="InterPro" id="IPR003527">
    <property type="entry name" value="MAP_kinase_CS"/>
</dbReference>
<feature type="compositionally biased region" description="Polar residues" evidence="9">
    <location>
        <begin position="421"/>
        <end position="431"/>
    </location>
</feature>
<dbReference type="Pfam" id="PF00069">
    <property type="entry name" value="Pkinase"/>
    <property type="match status" value="1"/>
</dbReference>
<dbReference type="GO" id="GO:0005524">
    <property type="term" value="F:ATP binding"/>
    <property type="evidence" value="ECO:0007669"/>
    <property type="project" value="UniProtKB-UniRule"/>
</dbReference>
<protein>
    <recommendedName>
        <fullName evidence="1 8">Mitogen-activated protein kinase</fullName>
        <ecNumber evidence="1 8">2.7.11.24</ecNumber>
    </recommendedName>
</protein>
<keyword evidence="2 8" id="KW-0723">Serine/threonine-protein kinase</keyword>
<dbReference type="CDD" id="cd07834">
    <property type="entry name" value="STKc_MAPK"/>
    <property type="match status" value="1"/>
</dbReference>
<name>A0A1X2IZB6_9FUNG</name>
<feature type="domain" description="Protein kinase" evidence="10">
    <location>
        <begin position="24"/>
        <end position="323"/>
    </location>
</feature>
<dbReference type="PROSITE" id="PS00107">
    <property type="entry name" value="PROTEIN_KINASE_ATP"/>
    <property type="match status" value="1"/>
</dbReference>
<keyword evidence="12" id="KW-1185">Reference proteome</keyword>
<dbReference type="InterPro" id="IPR011009">
    <property type="entry name" value="Kinase-like_dom_sf"/>
</dbReference>
<dbReference type="AlphaFoldDB" id="A0A1X2IZB6"/>
<evidence type="ECO:0000256" key="9">
    <source>
        <dbReference type="SAM" id="MobiDB-lite"/>
    </source>
</evidence>
<dbReference type="EMBL" id="MCGE01000002">
    <property type="protein sequence ID" value="ORZ24647.1"/>
    <property type="molecule type" value="Genomic_DNA"/>
</dbReference>
<dbReference type="SUPFAM" id="SSF56112">
    <property type="entry name" value="Protein kinase-like (PK-like)"/>
    <property type="match status" value="1"/>
</dbReference>
<keyword evidence="4 7" id="KW-0547">Nucleotide-binding</keyword>
<dbReference type="SMART" id="SM00220">
    <property type="entry name" value="S_TKc"/>
    <property type="match status" value="1"/>
</dbReference>
<comment type="cofactor">
    <cofactor evidence="8">
        <name>Mg(2+)</name>
        <dbReference type="ChEBI" id="CHEBI:18420"/>
    </cofactor>
</comment>
<accession>A0A1X2IZB6</accession>
<comment type="caution">
    <text evidence="11">The sequence shown here is derived from an EMBL/GenBank/DDBJ whole genome shotgun (WGS) entry which is preliminary data.</text>
</comment>
<evidence type="ECO:0000256" key="5">
    <source>
        <dbReference type="ARBA" id="ARBA00022777"/>
    </source>
</evidence>
<gene>
    <name evidence="11" type="ORF">BCR42DRAFT_343045</name>
</gene>
<dbReference type="Gene3D" id="3.30.200.20">
    <property type="entry name" value="Phosphorylase Kinase, domain 1"/>
    <property type="match status" value="1"/>
</dbReference>
<keyword evidence="3 8" id="KW-0808">Transferase</keyword>
<comment type="activity regulation">
    <text evidence="8">Activated by threonine and tyrosine phosphorylation.</text>
</comment>
<evidence type="ECO:0000313" key="12">
    <source>
        <dbReference type="Proteomes" id="UP000193560"/>
    </source>
</evidence>
<dbReference type="InterPro" id="IPR000719">
    <property type="entry name" value="Prot_kinase_dom"/>
</dbReference>
<dbReference type="InterPro" id="IPR017441">
    <property type="entry name" value="Protein_kinase_ATP_BS"/>
</dbReference>
<keyword evidence="8" id="KW-0460">Magnesium</keyword>
<dbReference type="Proteomes" id="UP000193560">
    <property type="component" value="Unassembled WGS sequence"/>
</dbReference>
<evidence type="ECO:0000256" key="4">
    <source>
        <dbReference type="ARBA" id="ARBA00022741"/>
    </source>
</evidence>
<feature type="region of interest" description="Disordered" evidence="9">
    <location>
        <begin position="375"/>
        <end position="449"/>
    </location>
</feature>
<evidence type="ECO:0000256" key="7">
    <source>
        <dbReference type="PROSITE-ProRule" id="PRU10141"/>
    </source>
</evidence>